<dbReference type="Pfam" id="PF09186">
    <property type="entry name" value="DUF1949"/>
    <property type="match status" value="1"/>
</dbReference>
<dbReference type="SUPFAM" id="SSF54980">
    <property type="entry name" value="EF-G C-terminal domain-like"/>
    <property type="match status" value="1"/>
</dbReference>
<proteinExistence type="inferred from homology"/>
<evidence type="ECO:0000259" key="3">
    <source>
        <dbReference type="Pfam" id="PF09186"/>
    </source>
</evidence>
<gene>
    <name evidence="4" type="ORF">OCV51_11670</name>
</gene>
<dbReference type="RefSeq" id="WP_267304206.1">
    <property type="nucleotide sequence ID" value="NZ_JAOQJX010000020.1"/>
</dbReference>
<dbReference type="InterPro" id="IPR015269">
    <property type="entry name" value="UPF0029_Impact_C"/>
</dbReference>
<dbReference type="InterPro" id="IPR015796">
    <property type="entry name" value="Impact_YigZ-like"/>
</dbReference>
<dbReference type="InterPro" id="IPR036956">
    <property type="entry name" value="Impact_N_sf"/>
</dbReference>
<comment type="caution">
    <text evidence="4">The sequence shown here is derived from an EMBL/GenBank/DDBJ whole genome shotgun (WGS) entry which is preliminary data.</text>
</comment>
<dbReference type="PANTHER" id="PTHR16301">
    <property type="entry name" value="IMPACT-RELATED"/>
    <property type="match status" value="1"/>
</dbReference>
<evidence type="ECO:0000256" key="1">
    <source>
        <dbReference type="ARBA" id="ARBA00007665"/>
    </source>
</evidence>
<feature type="domain" description="Impact N-terminal" evidence="2">
    <location>
        <begin position="18"/>
        <end position="123"/>
    </location>
</feature>
<dbReference type="InterPro" id="IPR001498">
    <property type="entry name" value="Impact_N"/>
</dbReference>
<feature type="domain" description="UPF0029" evidence="3">
    <location>
        <begin position="140"/>
        <end position="194"/>
    </location>
</feature>
<name>A0ABT2TDE2_9FIRM</name>
<dbReference type="InterPro" id="IPR020568">
    <property type="entry name" value="Ribosomal_Su5_D2-typ_SF"/>
</dbReference>
<dbReference type="InterPro" id="IPR023582">
    <property type="entry name" value="Impact"/>
</dbReference>
<sequence>MDKYQTVYQGASAEIVEKKSRFIAEVFPISSEEEAAEVLEEVKKQYWDARHHCWAYVIGDTQTAERCSDDGEPSGTAGKPILEVIRGQKLSNVLVVVTRYFGGTLLGTGGLVRAYSSACKEALAASTIITKIEGFKLKIKTDYTGLGKIQYILGQRGIPVIETVYAEQVELYALTAKEEERVVCAGLIEGTNGKVQIERVGICWFAKIEGEIKILKEY</sequence>
<dbReference type="InterPro" id="IPR035647">
    <property type="entry name" value="EFG_III/V"/>
</dbReference>
<dbReference type="Proteomes" id="UP001652394">
    <property type="component" value="Unassembled WGS sequence"/>
</dbReference>
<evidence type="ECO:0000259" key="2">
    <source>
        <dbReference type="Pfam" id="PF01205"/>
    </source>
</evidence>
<dbReference type="Gene3D" id="3.30.230.30">
    <property type="entry name" value="Impact, N-terminal domain"/>
    <property type="match status" value="1"/>
</dbReference>
<dbReference type="NCBIfam" id="TIGR00257">
    <property type="entry name" value="IMPACT_YIGZ"/>
    <property type="match status" value="1"/>
</dbReference>
<reference evidence="4 5" key="1">
    <citation type="journal article" date="2021" name="ISME Commun">
        <title>Automated analysis of genomic sequences facilitates high-throughput and comprehensive description of bacteria.</title>
        <authorList>
            <person name="Hitch T.C.A."/>
        </authorList>
    </citation>
    <scope>NUCLEOTIDE SEQUENCE [LARGE SCALE GENOMIC DNA]</scope>
    <source>
        <strain evidence="4 5">H2_18</strain>
    </source>
</reference>
<dbReference type="Pfam" id="PF01205">
    <property type="entry name" value="Impact_N"/>
    <property type="match status" value="1"/>
</dbReference>
<organism evidence="4 5">
    <name type="scientific">Faecalicatena acetigenes</name>
    <dbReference type="NCBI Taxonomy" id="2981790"/>
    <lineage>
        <taxon>Bacteria</taxon>
        <taxon>Bacillati</taxon>
        <taxon>Bacillota</taxon>
        <taxon>Clostridia</taxon>
        <taxon>Lachnospirales</taxon>
        <taxon>Lachnospiraceae</taxon>
        <taxon>Faecalicatena</taxon>
    </lineage>
</organism>
<evidence type="ECO:0000313" key="4">
    <source>
        <dbReference type="EMBL" id="MCU6748303.1"/>
    </source>
</evidence>
<dbReference type="InterPro" id="IPR020569">
    <property type="entry name" value="UPF0029_Impact_CS"/>
</dbReference>
<dbReference type="PROSITE" id="PS00910">
    <property type="entry name" value="UPF0029"/>
    <property type="match status" value="1"/>
</dbReference>
<protein>
    <submittedName>
        <fullName evidence="4">YigZ family protein</fullName>
    </submittedName>
</protein>
<dbReference type="SUPFAM" id="SSF54211">
    <property type="entry name" value="Ribosomal protein S5 domain 2-like"/>
    <property type="match status" value="1"/>
</dbReference>
<dbReference type="PANTHER" id="PTHR16301:SF20">
    <property type="entry name" value="IMPACT FAMILY MEMBER YIGZ"/>
    <property type="match status" value="1"/>
</dbReference>
<keyword evidence="5" id="KW-1185">Reference proteome</keyword>
<dbReference type="EMBL" id="JAOQJX010000020">
    <property type="protein sequence ID" value="MCU6748303.1"/>
    <property type="molecule type" value="Genomic_DNA"/>
</dbReference>
<comment type="similarity">
    <text evidence="1">Belongs to the IMPACT family.</text>
</comment>
<evidence type="ECO:0000313" key="5">
    <source>
        <dbReference type="Proteomes" id="UP001652394"/>
    </source>
</evidence>
<accession>A0ABT2TDE2</accession>